<keyword evidence="2" id="KW-1185">Reference proteome</keyword>
<proteinExistence type="predicted"/>
<dbReference type="RefSeq" id="XP_055896578.1">
    <property type="nucleotide sequence ID" value="XM_056040603.1"/>
</dbReference>
<feature type="compositionally biased region" description="Basic and acidic residues" evidence="1">
    <location>
        <begin position="68"/>
        <end position="86"/>
    </location>
</feature>
<reference evidence="3" key="1">
    <citation type="submission" date="2025-08" db="UniProtKB">
        <authorList>
            <consortium name="RefSeq"/>
        </authorList>
    </citation>
    <scope>IDENTIFICATION</scope>
</reference>
<organism evidence="2 3">
    <name type="scientific">Biomphalaria glabrata</name>
    <name type="common">Bloodfluke planorb</name>
    <name type="synonym">Freshwater snail</name>
    <dbReference type="NCBI Taxonomy" id="6526"/>
    <lineage>
        <taxon>Eukaryota</taxon>
        <taxon>Metazoa</taxon>
        <taxon>Spiralia</taxon>
        <taxon>Lophotrochozoa</taxon>
        <taxon>Mollusca</taxon>
        <taxon>Gastropoda</taxon>
        <taxon>Heterobranchia</taxon>
        <taxon>Euthyneura</taxon>
        <taxon>Panpulmonata</taxon>
        <taxon>Hygrophila</taxon>
        <taxon>Lymnaeoidea</taxon>
        <taxon>Planorbidae</taxon>
        <taxon>Biomphalaria</taxon>
    </lineage>
</organism>
<dbReference type="AlphaFoldDB" id="A0A9W3BAV9"/>
<dbReference type="Proteomes" id="UP001165740">
    <property type="component" value="Chromosome 9"/>
</dbReference>
<sequence length="405" mass="45652">MRDSNQAQALTSHIHILERTREELRSRLEYIDTTLEKCRLWLEESDDGQTGFTELVSNCSEIAGDSVSKSRNDSVDEGVLSDKESETSLSELKTQLEAYQQDQKVEQMNSVLNCKCYKLKDNGEQEALLLDKHKSETHKELPKCTKNPEHEEFLSLPSLKLDHLPIEYRDKNMLDFVKVMGDLTVQVILNIESFQAKGEQKLKYGTGVVTSVLKQFSTCQCKKCKMSKTPSDGFWEIDVCTIAQLVSDDCEASSTSLRLFFDKQDSPLITLDELHLVKVDVDRDCCTLACVTCDKDLGSELHSKRTTFDSLWRTVSEKHLSSATSTKFMFIVSHPHGCFKQVSFGQWVVNPNVEDNPDFQKFAYTASTCPGSLGAPVCCVGYTYWHSHSRTIKIGSCFIGVSNIA</sequence>
<evidence type="ECO:0000313" key="2">
    <source>
        <dbReference type="Proteomes" id="UP001165740"/>
    </source>
</evidence>
<feature type="region of interest" description="Disordered" evidence="1">
    <location>
        <begin position="65"/>
        <end position="87"/>
    </location>
</feature>
<protein>
    <submittedName>
        <fullName evidence="3">Uncharacterized protein LOC106056762</fullName>
    </submittedName>
</protein>
<evidence type="ECO:0000313" key="3">
    <source>
        <dbReference type="RefSeq" id="XP_055896578.1"/>
    </source>
</evidence>
<dbReference type="GeneID" id="106056762"/>
<dbReference type="OrthoDB" id="10376583at2759"/>
<gene>
    <name evidence="3" type="primary">LOC106056762</name>
</gene>
<name>A0A9W3BAV9_BIOGL</name>
<accession>A0A9W3BAV9</accession>
<evidence type="ECO:0000256" key="1">
    <source>
        <dbReference type="SAM" id="MobiDB-lite"/>
    </source>
</evidence>